<organism evidence="3 4">
    <name type="scientific">Caloramator mitchellensis</name>
    <dbReference type="NCBI Taxonomy" id="908809"/>
    <lineage>
        <taxon>Bacteria</taxon>
        <taxon>Bacillati</taxon>
        <taxon>Bacillota</taxon>
        <taxon>Clostridia</taxon>
        <taxon>Eubacteriales</taxon>
        <taxon>Clostridiaceae</taxon>
        <taxon>Caloramator</taxon>
    </lineage>
</organism>
<dbReference type="InterPro" id="IPR010156">
    <property type="entry name" value="CRISPR-assoc_prot_Cas6"/>
</dbReference>
<dbReference type="STRING" id="908809.ABG79_02317"/>
<accession>A0A0R3JZ97</accession>
<dbReference type="Proteomes" id="UP000052015">
    <property type="component" value="Unassembled WGS sequence"/>
</dbReference>
<dbReference type="Pfam" id="PF01881">
    <property type="entry name" value="Cas_Cas6_C"/>
    <property type="match status" value="1"/>
</dbReference>
<dbReference type="GO" id="GO:0051607">
    <property type="term" value="P:defense response to virus"/>
    <property type="evidence" value="ECO:0007669"/>
    <property type="project" value="UniProtKB-KW"/>
</dbReference>
<feature type="domain" description="CRISPR associated protein Cas6 C-terminal" evidence="2">
    <location>
        <begin position="116"/>
        <end position="240"/>
    </location>
</feature>
<comment type="caution">
    <text evidence="3">The sequence shown here is derived from an EMBL/GenBank/DDBJ whole genome shotgun (WGS) entry which is preliminary data.</text>
</comment>
<protein>
    <submittedName>
        <fullName evidence="3">CRISPR associated protein Cas6</fullName>
    </submittedName>
</protein>
<dbReference type="PANTHER" id="PTHR36984">
    <property type="entry name" value="CRISPR-ASSOCIATED ENDORIBONUCLEASE CAS6 1"/>
    <property type="match status" value="1"/>
</dbReference>
<keyword evidence="4" id="KW-1185">Reference proteome</keyword>
<dbReference type="EMBL" id="LKHP01000021">
    <property type="protein sequence ID" value="KRQ85893.1"/>
    <property type="molecule type" value="Genomic_DNA"/>
</dbReference>
<evidence type="ECO:0000259" key="2">
    <source>
        <dbReference type="Pfam" id="PF01881"/>
    </source>
</evidence>
<dbReference type="InterPro" id="IPR045747">
    <property type="entry name" value="CRISPR-assoc_prot_Cas6_N_sf"/>
</dbReference>
<dbReference type="PANTHER" id="PTHR36984:SF3">
    <property type="entry name" value="CRISPR-ASSOCIATED ENDORIBONUCLEASE CAS6"/>
    <property type="match status" value="1"/>
</dbReference>
<dbReference type="NCBIfam" id="TIGR01877">
    <property type="entry name" value="cas_cas6"/>
    <property type="match status" value="1"/>
</dbReference>
<dbReference type="InterPro" id="IPR049435">
    <property type="entry name" value="Cas_Cas6_C"/>
</dbReference>
<dbReference type="Gene3D" id="3.30.70.1900">
    <property type="match status" value="1"/>
</dbReference>
<dbReference type="CDD" id="cd21140">
    <property type="entry name" value="Cas6_I-like"/>
    <property type="match status" value="1"/>
</dbReference>
<sequence>MRLKCIFNADRIPVAYNMMFVSLIKECLKIVDEKYFNEIFLFENRANKMSKPFAFSVGIKGFELQGDEFIISGDVELIITSPDTRFFINLYNGLLRIHDFRYKNYLIKKKKIILLREKQITQDEVVFKTLSPVCFKNKSGRFLDIEDNEFTEELNYLADLVIKNFRGYGLKRKLSFKNVSLRKRVVKIDRNYCAEKEEDKYKVNAYFGEFKLSGDAEDLNLLYQLGLSFRRNQGFGVLEVM</sequence>
<evidence type="ECO:0000256" key="1">
    <source>
        <dbReference type="ARBA" id="ARBA00023118"/>
    </source>
</evidence>
<dbReference type="GO" id="GO:0016788">
    <property type="term" value="F:hydrolase activity, acting on ester bonds"/>
    <property type="evidence" value="ECO:0007669"/>
    <property type="project" value="InterPro"/>
</dbReference>
<keyword evidence="1" id="KW-0051">Antiviral defense</keyword>
<evidence type="ECO:0000313" key="3">
    <source>
        <dbReference type="EMBL" id="KRQ85893.1"/>
    </source>
</evidence>
<name>A0A0R3JZ97_CALMK</name>
<dbReference type="AlphaFoldDB" id="A0A0R3JZ97"/>
<proteinExistence type="predicted"/>
<gene>
    <name evidence="3" type="ORF">ABG79_02317</name>
</gene>
<dbReference type="Gene3D" id="3.30.70.1890">
    <property type="match status" value="1"/>
</dbReference>
<dbReference type="RefSeq" id="WP_057979598.1">
    <property type="nucleotide sequence ID" value="NZ_LKHP01000021.1"/>
</dbReference>
<evidence type="ECO:0000313" key="4">
    <source>
        <dbReference type="Proteomes" id="UP000052015"/>
    </source>
</evidence>
<reference evidence="3 4" key="1">
    <citation type="submission" date="2015-09" db="EMBL/GenBank/DDBJ databases">
        <title>Draft genome sequence of a Caloramator mitchellensis, a moderate thermophile from the Great Artesian Basin of Australia.</title>
        <authorList>
            <person name="Patel B.K."/>
        </authorList>
    </citation>
    <scope>NUCLEOTIDE SEQUENCE [LARGE SCALE GENOMIC DNA]</scope>
    <source>
        <strain evidence="3 4">VF08</strain>
    </source>
</reference>